<dbReference type="AlphaFoldDB" id="A0A1I2TSW4"/>
<sequence length="253" mass="27192">MVDSGDQARAFAQKMAPLPAFHATHVSHKHVEAYRIAAVECLRDGSGTVTLECGLVVGAPLGFATRGVPSAGDYLVRYEPTDTHPQGYLSHSPRAVFEAGYVAASRQPDGTGAPALTRDEADAVVERSTAPRVTADSITAKIAGSKFFRDGVLTICIITMRNGFTHIGKSACASPENYDQAAGERYAYDDAFRQAWAFEAYLLRETLTASAAERRGQDVTVEAPPSATQDTRSRGEPRAPRFDDRLPGGRPHP</sequence>
<dbReference type="OrthoDB" id="5688154at2"/>
<dbReference type="Pfam" id="PF13876">
    <property type="entry name" value="Phage_gp49_66"/>
    <property type="match status" value="1"/>
</dbReference>
<dbReference type="EMBL" id="FOPM01000007">
    <property type="protein sequence ID" value="SFG65451.1"/>
    <property type="molecule type" value="Genomic_DNA"/>
</dbReference>
<feature type="compositionally biased region" description="Basic and acidic residues" evidence="1">
    <location>
        <begin position="231"/>
        <end position="247"/>
    </location>
</feature>
<evidence type="ECO:0000313" key="3">
    <source>
        <dbReference type="Proteomes" id="UP000199229"/>
    </source>
</evidence>
<accession>A0A1I2TSW4</accession>
<dbReference type="RefSeq" id="WP_091970789.1">
    <property type="nucleotide sequence ID" value="NZ_FOPM01000007.1"/>
</dbReference>
<dbReference type="STRING" id="582675.SAMN05192565_107179"/>
<evidence type="ECO:0000256" key="1">
    <source>
        <dbReference type="SAM" id="MobiDB-lite"/>
    </source>
</evidence>
<feature type="region of interest" description="Disordered" evidence="1">
    <location>
        <begin position="213"/>
        <end position="253"/>
    </location>
</feature>
<dbReference type="Proteomes" id="UP000199229">
    <property type="component" value="Unassembled WGS sequence"/>
</dbReference>
<evidence type="ECO:0000313" key="2">
    <source>
        <dbReference type="EMBL" id="SFG65451.1"/>
    </source>
</evidence>
<organism evidence="2 3">
    <name type="scientific">Methylobacterium gossipiicola</name>
    <dbReference type="NCBI Taxonomy" id="582675"/>
    <lineage>
        <taxon>Bacteria</taxon>
        <taxon>Pseudomonadati</taxon>
        <taxon>Pseudomonadota</taxon>
        <taxon>Alphaproteobacteria</taxon>
        <taxon>Hyphomicrobiales</taxon>
        <taxon>Methylobacteriaceae</taxon>
        <taxon>Methylobacterium</taxon>
    </lineage>
</organism>
<reference evidence="3" key="1">
    <citation type="submission" date="2016-10" db="EMBL/GenBank/DDBJ databases">
        <authorList>
            <person name="Varghese N."/>
            <person name="Submissions S."/>
        </authorList>
    </citation>
    <scope>NUCLEOTIDE SEQUENCE [LARGE SCALE GENOMIC DNA]</scope>
    <source>
        <strain evidence="3">Gh-105</strain>
    </source>
</reference>
<keyword evidence="3" id="KW-1185">Reference proteome</keyword>
<dbReference type="InterPro" id="IPR025915">
    <property type="entry name" value="Phage_gp49_66"/>
</dbReference>
<name>A0A1I2TSW4_9HYPH</name>
<proteinExistence type="predicted"/>
<protein>
    <submittedName>
        <fullName evidence="2">Phage protein (N4 Gp49/phage Sf6 gene 66) family protein</fullName>
    </submittedName>
</protein>
<gene>
    <name evidence="2" type="ORF">SAMN05192565_107179</name>
</gene>